<dbReference type="EMBL" id="ML208286">
    <property type="protein sequence ID" value="TFK72333.1"/>
    <property type="molecule type" value="Genomic_DNA"/>
</dbReference>
<protein>
    <submittedName>
        <fullName evidence="1">Uncharacterized protein</fullName>
    </submittedName>
</protein>
<accession>A0ACD3B2W8</accession>
<dbReference type="Proteomes" id="UP000308600">
    <property type="component" value="Unassembled WGS sequence"/>
</dbReference>
<gene>
    <name evidence="1" type="ORF">BDN72DRAFT_855514</name>
</gene>
<proteinExistence type="predicted"/>
<keyword evidence="2" id="KW-1185">Reference proteome</keyword>
<organism evidence="1 2">
    <name type="scientific">Pluteus cervinus</name>
    <dbReference type="NCBI Taxonomy" id="181527"/>
    <lineage>
        <taxon>Eukaryota</taxon>
        <taxon>Fungi</taxon>
        <taxon>Dikarya</taxon>
        <taxon>Basidiomycota</taxon>
        <taxon>Agaricomycotina</taxon>
        <taxon>Agaricomycetes</taxon>
        <taxon>Agaricomycetidae</taxon>
        <taxon>Agaricales</taxon>
        <taxon>Pluteineae</taxon>
        <taxon>Pluteaceae</taxon>
        <taxon>Pluteus</taxon>
    </lineage>
</organism>
<reference evidence="1 2" key="1">
    <citation type="journal article" date="2019" name="Nat. Ecol. Evol.">
        <title>Megaphylogeny resolves global patterns of mushroom evolution.</title>
        <authorList>
            <person name="Varga T."/>
            <person name="Krizsan K."/>
            <person name="Foldi C."/>
            <person name="Dima B."/>
            <person name="Sanchez-Garcia M."/>
            <person name="Sanchez-Ramirez S."/>
            <person name="Szollosi G.J."/>
            <person name="Szarkandi J.G."/>
            <person name="Papp V."/>
            <person name="Albert L."/>
            <person name="Andreopoulos W."/>
            <person name="Angelini C."/>
            <person name="Antonin V."/>
            <person name="Barry K.W."/>
            <person name="Bougher N.L."/>
            <person name="Buchanan P."/>
            <person name="Buyck B."/>
            <person name="Bense V."/>
            <person name="Catcheside P."/>
            <person name="Chovatia M."/>
            <person name="Cooper J."/>
            <person name="Damon W."/>
            <person name="Desjardin D."/>
            <person name="Finy P."/>
            <person name="Geml J."/>
            <person name="Haridas S."/>
            <person name="Hughes K."/>
            <person name="Justo A."/>
            <person name="Karasinski D."/>
            <person name="Kautmanova I."/>
            <person name="Kiss B."/>
            <person name="Kocsube S."/>
            <person name="Kotiranta H."/>
            <person name="LaButti K.M."/>
            <person name="Lechner B.E."/>
            <person name="Liimatainen K."/>
            <person name="Lipzen A."/>
            <person name="Lukacs Z."/>
            <person name="Mihaltcheva S."/>
            <person name="Morgado L.N."/>
            <person name="Niskanen T."/>
            <person name="Noordeloos M.E."/>
            <person name="Ohm R.A."/>
            <person name="Ortiz-Santana B."/>
            <person name="Ovrebo C."/>
            <person name="Racz N."/>
            <person name="Riley R."/>
            <person name="Savchenko A."/>
            <person name="Shiryaev A."/>
            <person name="Soop K."/>
            <person name="Spirin V."/>
            <person name="Szebenyi C."/>
            <person name="Tomsovsky M."/>
            <person name="Tulloss R.E."/>
            <person name="Uehling J."/>
            <person name="Grigoriev I.V."/>
            <person name="Vagvolgyi C."/>
            <person name="Papp T."/>
            <person name="Martin F.M."/>
            <person name="Miettinen O."/>
            <person name="Hibbett D.S."/>
            <person name="Nagy L.G."/>
        </authorList>
    </citation>
    <scope>NUCLEOTIDE SEQUENCE [LARGE SCALE GENOMIC DNA]</scope>
    <source>
        <strain evidence="1 2">NL-1719</strain>
    </source>
</reference>
<sequence>MNKDCFKLNEQQGKVGEKQGPASIHENKPNPVKGAKDEPFIGRPLSSGRERSTRYTEASLVDPFVNGIEGRVHFAEYMEACAAVTSQNSRRLKHFLDKSCSLNVISSTPSSFKRRFGSGKIFPSQREKPIKGKYSDLLRDGGLDVGGSNGLLDLLNPLQRLPLPIELHSGHTDNPHNVLKRTQQIPFAIFSLHLGGIYASFWNKRNAVNVVV</sequence>
<evidence type="ECO:0000313" key="1">
    <source>
        <dbReference type="EMBL" id="TFK72333.1"/>
    </source>
</evidence>
<evidence type="ECO:0000313" key="2">
    <source>
        <dbReference type="Proteomes" id="UP000308600"/>
    </source>
</evidence>
<name>A0ACD3B2W8_9AGAR</name>